<dbReference type="EMBL" id="CP000839">
    <property type="protein sequence ID" value="ABW31885.1"/>
    <property type="molecule type" value="Genomic_DNA"/>
</dbReference>
<dbReference type="Proteomes" id="UP000000268">
    <property type="component" value="Plasmid pREB2"/>
</dbReference>
<organism evidence="1 2">
    <name type="scientific">Acaryochloris marina (strain MBIC 11017)</name>
    <dbReference type="NCBI Taxonomy" id="329726"/>
    <lineage>
        <taxon>Bacteria</taxon>
        <taxon>Bacillati</taxon>
        <taxon>Cyanobacteriota</taxon>
        <taxon>Cyanophyceae</taxon>
        <taxon>Acaryochloridales</taxon>
        <taxon>Acaryochloridaceae</taxon>
        <taxon>Acaryochloris</taxon>
    </lineage>
</organism>
<keyword evidence="2" id="KW-1185">Reference proteome</keyword>
<evidence type="ECO:0000313" key="2">
    <source>
        <dbReference type="Proteomes" id="UP000000268"/>
    </source>
</evidence>
<proteinExistence type="predicted"/>
<sequence length="39" mass="4577">MKGKRALMDFQSRFLFFTRGLSDHSDEILKGRQKTVCQT</sequence>
<dbReference type="HOGENOM" id="CLU_3303015_0_0_3"/>
<geneLocation type="plasmid" evidence="1 2">
    <name>pREB2</name>
</geneLocation>
<keyword evidence="1" id="KW-0614">Plasmid</keyword>
<protein>
    <submittedName>
        <fullName evidence="1">Uncharacterized protein</fullName>
    </submittedName>
</protein>
<gene>
    <name evidence="1" type="ordered locus">AM1_B0162</name>
</gene>
<reference evidence="1 2" key="1">
    <citation type="journal article" date="2008" name="Proc. Natl. Acad. Sci. U.S.A.">
        <title>Niche adaptation and genome expansion in the chlorophyll d-producing cyanobacterium Acaryochloris marina.</title>
        <authorList>
            <person name="Swingley W.D."/>
            <person name="Chen M."/>
            <person name="Cheung P.C."/>
            <person name="Conrad A.L."/>
            <person name="Dejesa L.C."/>
            <person name="Hao J."/>
            <person name="Honchak B.M."/>
            <person name="Karbach L.E."/>
            <person name="Kurdoglu A."/>
            <person name="Lahiri S."/>
            <person name="Mastrian S.D."/>
            <person name="Miyashita H."/>
            <person name="Page L."/>
            <person name="Ramakrishna P."/>
            <person name="Satoh S."/>
            <person name="Sattley W.M."/>
            <person name="Shimada Y."/>
            <person name="Taylor H.L."/>
            <person name="Tomo T."/>
            <person name="Tsuchiya T."/>
            <person name="Wang Z.T."/>
            <person name="Raymond J."/>
            <person name="Mimuro M."/>
            <person name="Blankenship R.E."/>
            <person name="Touchman J.W."/>
        </authorList>
    </citation>
    <scope>NUCLEOTIDE SEQUENCE [LARGE SCALE GENOMIC DNA]</scope>
    <source>
        <strain evidence="2">MBIC 11017</strain>
        <plasmid evidence="2">Plasmid pREB2</plasmid>
    </source>
</reference>
<dbReference type="AlphaFoldDB" id="A8ZL58"/>
<evidence type="ECO:0000313" key="1">
    <source>
        <dbReference type="EMBL" id="ABW31885.1"/>
    </source>
</evidence>
<name>A8ZL58_ACAM1</name>
<accession>A8ZL58</accession>
<dbReference type="KEGG" id="amr:AM1_B0162"/>